<dbReference type="Proteomes" id="UP001066278">
    <property type="component" value="Unassembled WGS sequence"/>
</dbReference>
<gene>
    <name evidence="1" type="ORF">MOE99_03130</name>
</gene>
<dbReference type="AlphaFoldDB" id="A0A9Q4EQ44"/>
<organism evidence="1 2">
    <name type="scientific">Bacillus inaquosorum</name>
    <dbReference type="NCBI Taxonomy" id="483913"/>
    <lineage>
        <taxon>Bacteria</taxon>
        <taxon>Bacillati</taxon>
        <taxon>Bacillota</taxon>
        <taxon>Bacilli</taxon>
        <taxon>Bacillales</taxon>
        <taxon>Bacillaceae</taxon>
        <taxon>Bacillus</taxon>
    </lineage>
</organism>
<accession>A0A9Q4EQ44</accession>
<evidence type="ECO:0000313" key="2">
    <source>
        <dbReference type="Proteomes" id="UP001066278"/>
    </source>
</evidence>
<name>A0A9Q4EQ44_9BACI</name>
<protein>
    <submittedName>
        <fullName evidence="1">Uncharacterized protein</fullName>
    </submittedName>
</protein>
<dbReference type="EMBL" id="JALAXJ010000003">
    <property type="protein sequence ID" value="MCY9228375.1"/>
    <property type="molecule type" value="Genomic_DNA"/>
</dbReference>
<sequence length="58" mass="6241">MNEAGNLTTNHMLTGVSVPYFWIGSVQNRKPHAKPGYVMNKEHGIVGASARASLSEVS</sequence>
<dbReference type="RefSeq" id="WP_225514959.1">
    <property type="nucleotide sequence ID" value="NZ_CP127095.1"/>
</dbReference>
<proteinExistence type="predicted"/>
<comment type="caution">
    <text evidence="1">The sequence shown here is derived from an EMBL/GenBank/DDBJ whole genome shotgun (WGS) entry which is preliminary data.</text>
</comment>
<evidence type="ECO:0000313" key="1">
    <source>
        <dbReference type="EMBL" id="MCY9228375.1"/>
    </source>
</evidence>
<reference evidence="1" key="1">
    <citation type="submission" date="2022-02" db="EMBL/GenBank/DDBJ databases">
        <title>Crop Bioprotection Bacillus Genome Sequencing.</title>
        <authorList>
            <person name="Dunlap C."/>
        </authorList>
    </citation>
    <scope>NUCLEOTIDE SEQUENCE</scope>
    <source>
        <strain evidence="1">T20C13</strain>
    </source>
</reference>